<reference evidence="3 4" key="1">
    <citation type="journal article" date="2019" name="Genome Biol. Evol.">
        <title>Day and night: Metabolic profiles and evolutionary relationships of six axenic non-marine cyanobacteria.</title>
        <authorList>
            <person name="Will S.E."/>
            <person name="Henke P."/>
            <person name="Boedeker C."/>
            <person name="Huang S."/>
            <person name="Brinkmann H."/>
            <person name="Rohde M."/>
            <person name="Jarek M."/>
            <person name="Friedl T."/>
            <person name="Seufert S."/>
            <person name="Schumacher M."/>
            <person name="Overmann J."/>
            <person name="Neumann-Schaal M."/>
            <person name="Petersen J."/>
        </authorList>
    </citation>
    <scope>NUCLEOTIDE SEQUENCE [LARGE SCALE GENOMIC DNA]</scope>
    <source>
        <strain evidence="3 4">SAG 39.79</strain>
    </source>
</reference>
<dbReference type="Pfam" id="PF00497">
    <property type="entry name" value="SBP_bac_3"/>
    <property type="match status" value="1"/>
</dbReference>
<feature type="domain" description="Solute-binding protein family 3/N-terminal" evidence="2">
    <location>
        <begin position="10"/>
        <end position="232"/>
    </location>
</feature>
<evidence type="ECO:0000313" key="4">
    <source>
        <dbReference type="Proteomes" id="UP000282574"/>
    </source>
</evidence>
<keyword evidence="4" id="KW-1185">Reference proteome</keyword>
<dbReference type="PANTHER" id="PTHR35936">
    <property type="entry name" value="MEMBRANE-BOUND LYTIC MUREIN TRANSGLYCOSYLASE F"/>
    <property type="match status" value="1"/>
</dbReference>
<dbReference type="Gene3D" id="3.40.190.10">
    <property type="entry name" value="Periplasmic binding protein-like II"/>
    <property type="match status" value="2"/>
</dbReference>
<dbReference type="CDD" id="cd13530">
    <property type="entry name" value="PBP2_peptides_like"/>
    <property type="match status" value="1"/>
</dbReference>
<dbReference type="Proteomes" id="UP000282574">
    <property type="component" value="Unassembled WGS sequence"/>
</dbReference>
<dbReference type="AlphaFoldDB" id="A0AB37UEQ3"/>
<sequence>MNFNTIQSGKLTIAVGNYDCPMLNYLEGNTRRGYEIETAEAVCKLLHLEPVWVTVPPADFYTNLNTDRYDVVWFIQTITAERQAIAHFSRPYCAINDAILVMKDSAIHAETDLAGLQVGALTNTTLLALAKKKFANAKVIAFPGSDNALSEMLDALRTGKVDALIDDEPILMGIANDIPDFRVAFTIPTQAPFGVVVSQRNAALLAAINNALNAMLANGSLEKLWRRYVPFVPFLL</sequence>
<evidence type="ECO:0000259" key="2">
    <source>
        <dbReference type="SMART" id="SM00062"/>
    </source>
</evidence>
<evidence type="ECO:0000313" key="3">
    <source>
        <dbReference type="EMBL" id="RUT07404.1"/>
    </source>
</evidence>
<name>A0AB37UEQ3_9CYAN</name>
<accession>A0AB37UEQ3</accession>
<organism evidence="3 4">
    <name type="scientific">Chroococcidiopsis cubana SAG 39.79</name>
    <dbReference type="NCBI Taxonomy" id="388085"/>
    <lineage>
        <taxon>Bacteria</taxon>
        <taxon>Bacillati</taxon>
        <taxon>Cyanobacteriota</taxon>
        <taxon>Cyanophyceae</taxon>
        <taxon>Chroococcidiopsidales</taxon>
        <taxon>Chroococcidiopsidaceae</taxon>
        <taxon>Chroococcidiopsis</taxon>
    </lineage>
</organism>
<keyword evidence="1" id="KW-0732">Signal</keyword>
<dbReference type="PANTHER" id="PTHR35936:SF19">
    <property type="entry name" value="AMINO-ACID-BINDING PROTEIN YXEM-RELATED"/>
    <property type="match status" value="1"/>
</dbReference>
<proteinExistence type="predicted"/>
<gene>
    <name evidence="3" type="ORF">DSM107010_50830</name>
</gene>
<dbReference type="SMART" id="SM00062">
    <property type="entry name" value="PBPb"/>
    <property type="match status" value="1"/>
</dbReference>
<dbReference type="SUPFAM" id="SSF53850">
    <property type="entry name" value="Periplasmic binding protein-like II"/>
    <property type="match status" value="1"/>
</dbReference>
<dbReference type="InterPro" id="IPR001638">
    <property type="entry name" value="Solute-binding_3/MltF_N"/>
</dbReference>
<comment type="caution">
    <text evidence="3">The sequence shown here is derived from an EMBL/GenBank/DDBJ whole genome shotgun (WGS) entry which is preliminary data.</text>
</comment>
<dbReference type="EMBL" id="RSCK01000062">
    <property type="protein sequence ID" value="RUT07404.1"/>
    <property type="molecule type" value="Genomic_DNA"/>
</dbReference>
<protein>
    <submittedName>
        <fullName evidence="3">ABC transporter substrate-binding protein</fullName>
    </submittedName>
</protein>
<evidence type="ECO:0000256" key="1">
    <source>
        <dbReference type="ARBA" id="ARBA00022729"/>
    </source>
</evidence>
<dbReference type="RefSeq" id="WP_106168897.1">
    <property type="nucleotide sequence ID" value="NZ_JAVKZF010000001.1"/>
</dbReference>